<dbReference type="Proteomes" id="UP000248783">
    <property type="component" value="Unassembled WGS sequence"/>
</dbReference>
<evidence type="ECO:0000313" key="2">
    <source>
        <dbReference type="EMBL" id="PZR52280.1"/>
    </source>
</evidence>
<feature type="domain" description="VOC" evidence="1">
    <location>
        <begin position="4"/>
        <end position="127"/>
    </location>
</feature>
<dbReference type="AlphaFoldDB" id="A0A2W5WM58"/>
<accession>A0A2W5WM58</accession>
<dbReference type="PROSITE" id="PS51819">
    <property type="entry name" value="VOC"/>
    <property type="match status" value="1"/>
</dbReference>
<reference evidence="2 3" key="1">
    <citation type="submission" date="2018-06" db="EMBL/GenBank/DDBJ databases">
        <title>Whole genome sequencing of a novel hydrocarbon degrading bacterial strain, PW21 isolated from oil contaminated produced water sample.</title>
        <authorList>
            <person name="Nagkirti P."/>
            <person name="Shaikh A."/>
            <person name="Gowdaman V."/>
            <person name="Engineer A.E."/>
            <person name="Dagar S."/>
            <person name="Dhakephalkar P.K."/>
        </authorList>
    </citation>
    <scope>NUCLEOTIDE SEQUENCE [LARGE SCALE GENOMIC DNA]</scope>
    <source>
        <strain evidence="2 3">PW21</strain>
    </source>
</reference>
<dbReference type="SUPFAM" id="SSF54593">
    <property type="entry name" value="Glyoxalase/Bleomycin resistance protein/Dihydroxybiphenyl dioxygenase"/>
    <property type="match status" value="1"/>
</dbReference>
<proteinExistence type="predicted"/>
<dbReference type="EMBL" id="QKWH01000011">
    <property type="protein sequence ID" value="PZR52280.1"/>
    <property type="molecule type" value="Genomic_DNA"/>
</dbReference>
<keyword evidence="3" id="KW-1185">Reference proteome</keyword>
<comment type="caution">
    <text evidence="2">The sequence shown here is derived from an EMBL/GenBank/DDBJ whole genome shotgun (WGS) entry which is preliminary data.</text>
</comment>
<dbReference type="InterPro" id="IPR004360">
    <property type="entry name" value="Glyas_Fos-R_dOase_dom"/>
</dbReference>
<dbReference type="InterPro" id="IPR029068">
    <property type="entry name" value="Glyas_Bleomycin-R_OHBP_Dase"/>
</dbReference>
<dbReference type="InterPro" id="IPR037523">
    <property type="entry name" value="VOC_core"/>
</dbReference>
<organism evidence="2 3">
    <name type="scientific">Xylanimonas oleitrophica</name>
    <dbReference type="NCBI Taxonomy" id="2607479"/>
    <lineage>
        <taxon>Bacteria</taxon>
        <taxon>Bacillati</taxon>
        <taxon>Actinomycetota</taxon>
        <taxon>Actinomycetes</taxon>
        <taxon>Micrococcales</taxon>
        <taxon>Promicromonosporaceae</taxon>
        <taxon>Xylanimonas</taxon>
    </lineage>
</organism>
<name>A0A2W5WM58_9MICO</name>
<dbReference type="Gene3D" id="3.10.180.10">
    <property type="entry name" value="2,3-Dihydroxybiphenyl 1,2-Dioxygenase, domain 1"/>
    <property type="match status" value="1"/>
</dbReference>
<evidence type="ECO:0000313" key="3">
    <source>
        <dbReference type="Proteomes" id="UP000248783"/>
    </source>
</evidence>
<evidence type="ECO:0000259" key="1">
    <source>
        <dbReference type="PROSITE" id="PS51819"/>
    </source>
</evidence>
<dbReference type="PANTHER" id="PTHR36503">
    <property type="entry name" value="BLR2520 PROTEIN"/>
    <property type="match status" value="1"/>
</dbReference>
<gene>
    <name evidence="2" type="ORF">DNL40_12680</name>
</gene>
<protein>
    <submittedName>
        <fullName evidence="2">Glyoxalase</fullName>
    </submittedName>
</protein>
<dbReference type="Pfam" id="PF00903">
    <property type="entry name" value="Glyoxalase"/>
    <property type="match status" value="1"/>
</dbReference>
<dbReference type="PANTHER" id="PTHR36503:SF1">
    <property type="entry name" value="BLR2520 PROTEIN"/>
    <property type="match status" value="1"/>
</dbReference>
<sequence>MEQRLSLVTLVVDDLSASRRFYAEGLGWRPEFDDPAEVVMFRVGQHTLLSLWDAERAAEEIGTVTRGGTPPVTLAHNLATREEVDEVLALAARAGAPVVSDAQDRAWGGYSGYFSDLDGFRWEIAWNPGPIGATLIP</sequence>
<dbReference type="RefSeq" id="WP_111251624.1">
    <property type="nucleotide sequence ID" value="NZ_QKWH01000011.1"/>
</dbReference>